<evidence type="ECO:0000313" key="4">
    <source>
        <dbReference type="EMBL" id="GAA0726001.1"/>
    </source>
</evidence>
<name>A0ABP3U7D8_9CLOT</name>
<dbReference type="Proteomes" id="UP001500339">
    <property type="component" value="Unassembled WGS sequence"/>
</dbReference>
<feature type="transmembrane region" description="Helical" evidence="2">
    <location>
        <begin position="144"/>
        <end position="164"/>
    </location>
</feature>
<feature type="transmembrane region" description="Helical" evidence="2">
    <location>
        <begin position="185"/>
        <end position="202"/>
    </location>
</feature>
<dbReference type="Pfam" id="PF19732">
    <property type="entry name" value="SpoIIE_N"/>
    <property type="match status" value="1"/>
</dbReference>
<dbReference type="SUPFAM" id="SSF81606">
    <property type="entry name" value="PP2C-like"/>
    <property type="match status" value="1"/>
</dbReference>
<feature type="transmembrane region" description="Helical" evidence="2">
    <location>
        <begin position="72"/>
        <end position="88"/>
    </location>
</feature>
<dbReference type="NCBIfam" id="TIGR02865">
    <property type="entry name" value="spore_II_E"/>
    <property type="match status" value="1"/>
</dbReference>
<keyword evidence="2" id="KW-0472">Membrane</keyword>
<accession>A0ABP3U7D8</accession>
<keyword evidence="2" id="KW-0812">Transmembrane</keyword>
<dbReference type="InterPro" id="IPR014221">
    <property type="entry name" value="SpoII_E"/>
</dbReference>
<keyword evidence="2" id="KW-1133">Transmembrane helix</keyword>
<feature type="transmembrane region" description="Helical" evidence="2">
    <location>
        <begin position="271"/>
        <end position="287"/>
    </location>
</feature>
<dbReference type="Pfam" id="PF07228">
    <property type="entry name" value="SpoIIE"/>
    <property type="match status" value="1"/>
</dbReference>
<dbReference type="InterPro" id="IPR036457">
    <property type="entry name" value="PPM-type-like_dom_sf"/>
</dbReference>
<evidence type="ECO:0000256" key="1">
    <source>
        <dbReference type="ARBA" id="ARBA00022801"/>
    </source>
</evidence>
<dbReference type="EMBL" id="BAAACF010000002">
    <property type="protein sequence ID" value="GAA0726001.1"/>
    <property type="molecule type" value="Genomic_DNA"/>
</dbReference>
<comment type="caution">
    <text evidence="4">The sequence shown here is derived from an EMBL/GenBank/DDBJ whole genome shotgun (WGS) entry which is preliminary data.</text>
</comment>
<dbReference type="InterPro" id="IPR045768">
    <property type="entry name" value="SpoIIE_N"/>
</dbReference>
<dbReference type="Gene3D" id="3.60.40.10">
    <property type="entry name" value="PPM-type phosphatase domain"/>
    <property type="match status" value="1"/>
</dbReference>
<dbReference type="InterPro" id="IPR001932">
    <property type="entry name" value="PPM-type_phosphatase-like_dom"/>
</dbReference>
<feature type="transmembrane region" description="Helical" evidence="2">
    <location>
        <begin position="94"/>
        <end position="111"/>
    </location>
</feature>
<dbReference type="RefSeq" id="WP_343769685.1">
    <property type="nucleotide sequence ID" value="NZ_BAAACF010000002.1"/>
</dbReference>
<reference evidence="5" key="1">
    <citation type="journal article" date="2019" name="Int. J. Syst. Evol. Microbiol.">
        <title>The Global Catalogue of Microorganisms (GCM) 10K type strain sequencing project: providing services to taxonomists for standard genome sequencing and annotation.</title>
        <authorList>
            <consortium name="The Broad Institute Genomics Platform"/>
            <consortium name="The Broad Institute Genome Sequencing Center for Infectious Disease"/>
            <person name="Wu L."/>
            <person name="Ma J."/>
        </authorList>
    </citation>
    <scope>NUCLEOTIDE SEQUENCE [LARGE SCALE GENOMIC DNA]</scope>
    <source>
        <strain evidence="5">JCM 1405</strain>
    </source>
</reference>
<feature type="transmembrane region" description="Helical" evidence="2">
    <location>
        <begin position="236"/>
        <end position="265"/>
    </location>
</feature>
<keyword evidence="5" id="KW-1185">Reference proteome</keyword>
<sequence>MQYGADILPYQRIRNLHKEIQKKKIFNMTLPIRYVLYFFSSIFISRVIMINLMAPFGIAFLLAGTMKRDKKIPIVMGIGTILGYISIFYAVKNIWVYIVQALAVSVFTYFYKGKSKNKKLIISMSIIFVLLTLFNRFAFHVTTVLSIFNALFELACIFPIYYIVNYSIICMEEYRNKYLYSSEEIISIAITLSLFIAGTWGISIFNLSIRNIVALAFVVMIGYVKDSSTGGACGVALGAIIGISTNNMVVFIGTYGVCGLMAGIFKETGKWASGIAYIVMFSILKLYSDIGVQFQMKEALIALSMYYMIPLKYYKKMEVELDWQLKGENLKENYVNNVKEIFNEKLSNFSQLLLDMRKTMESLANNDKLRMKGKSSALVENLADRVCSSCDMRNMCWKRESFYTYSAFSELIEGYESGKKSIPSELERKCVKRSYLIENTESIMKNYIIDEMWRKSLSECREYLANQIGNIAYSVEEINKNMDVDIQFDKYIEKDLRRILKKNNILYNNVFCYNNRKDRIVIKLSLIPCGGKHKCVKEILPLINSVTGKVMCVSNDGCNIDECTKSCNLTLEETPKYHIASYVGRMCKDGEKLNGDSYVFDKMKDGNYITLISDGMGSGPEACQESGAAVQLIQKFLKTGFTEINAINTVNSLMTIKFSENEKFSTVDLSSVDLYTGKADFMKVGAVPSFIKSKDKVDVIKSKTLPIGVLDKVDVDIIRKQVKNGDILVMLSDGVLDYNIKEAGKVDWMLDYLKNSNYNNPEELCEDIMNKAKELSNGKVKDDMTVIVSKVYALY</sequence>
<evidence type="ECO:0000313" key="5">
    <source>
        <dbReference type="Proteomes" id="UP001500339"/>
    </source>
</evidence>
<gene>
    <name evidence="4" type="primary">spoIIE</name>
    <name evidence="4" type="ORF">GCM10008905_22060</name>
</gene>
<feature type="transmembrane region" description="Helical" evidence="2">
    <location>
        <begin position="120"/>
        <end position="138"/>
    </location>
</feature>
<evidence type="ECO:0000256" key="2">
    <source>
        <dbReference type="SAM" id="Phobius"/>
    </source>
</evidence>
<dbReference type="SMART" id="SM00331">
    <property type="entry name" value="PP2C_SIG"/>
    <property type="match status" value="1"/>
</dbReference>
<evidence type="ECO:0000259" key="3">
    <source>
        <dbReference type="SMART" id="SM00331"/>
    </source>
</evidence>
<protein>
    <submittedName>
        <fullName evidence="4">Stage II sporulation protein E</fullName>
    </submittedName>
</protein>
<dbReference type="PANTHER" id="PTHR43156:SF2">
    <property type="entry name" value="STAGE II SPORULATION PROTEIN E"/>
    <property type="match status" value="1"/>
</dbReference>
<feature type="transmembrane region" description="Helical" evidence="2">
    <location>
        <begin position="34"/>
        <end position="60"/>
    </location>
</feature>
<proteinExistence type="predicted"/>
<keyword evidence="1" id="KW-0378">Hydrolase</keyword>
<dbReference type="PANTHER" id="PTHR43156">
    <property type="entry name" value="STAGE II SPORULATION PROTEIN E-RELATED"/>
    <property type="match status" value="1"/>
</dbReference>
<feature type="domain" description="PPM-type phosphatase" evidence="3">
    <location>
        <begin position="578"/>
        <end position="791"/>
    </location>
</feature>
<organism evidence="4 5">
    <name type="scientific">Clostridium malenominatum</name>
    <dbReference type="NCBI Taxonomy" id="1539"/>
    <lineage>
        <taxon>Bacteria</taxon>
        <taxon>Bacillati</taxon>
        <taxon>Bacillota</taxon>
        <taxon>Clostridia</taxon>
        <taxon>Eubacteriales</taxon>
        <taxon>Clostridiaceae</taxon>
        <taxon>Clostridium</taxon>
    </lineage>
</organism>
<dbReference type="InterPro" id="IPR052016">
    <property type="entry name" value="Bact_Sigma-Reg"/>
</dbReference>